<dbReference type="AlphaFoldDB" id="A0A016VZA4"/>
<reference evidence="2" key="1">
    <citation type="journal article" date="2015" name="Nat. Genet.">
        <title>The genome and transcriptome of the zoonotic hookworm Ancylostoma ceylanicum identify infection-specific gene families.</title>
        <authorList>
            <person name="Schwarz E.M."/>
            <person name="Hu Y."/>
            <person name="Antoshechkin I."/>
            <person name="Miller M.M."/>
            <person name="Sternberg P.W."/>
            <person name="Aroian R.V."/>
        </authorList>
    </citation>
    <scope>NUCLEOTIDE SEQUENCE</scope>
    <source>
        <strain evidence="2">HY135</strain>
    </source>
</reference>
<evidence type="ECO:0000313" key="2">
    <source>
        <dbReference type="Proteomes" id="UP000024635"/>
    </source>
</evidence>
<comment type="caution">
    <text evidence="1">The sequence shown here is derived from an EMBL/GenBank/DDBJ whole genome shotgun (WGS) entry which is preliminary data.</text>
</comment>
<protein>
    <submittedName>
        <fullName evidence="1">Uncharacterized protein</fullName>
    </submittedName>
</protein>
<keyword evidence="2" id="KW-1185">Reference proteome</keyword>
<dbReference type="EMBL" id="JARK01001339">
    <property type="protein sequence ID" value="EYC32058.1"/>
    <property type="molecule type" value="Genomic_DNA"/>
</dbReference>
<name>A0A016VZA4_9BILA</name>
<organism evidence="1 2">
    <name type="scientific">Ancylostoma ceylanicum</name>
    <dbReference type="NCBI Taxonomy" id="53326"/>
    <lineage>
        <taxon>Eukaryota</taxon>
        <taxon>Metazoa</taxon>
        <taxon>Ecdysozoa</taxon>
        <taxon>Nematoda</taxon>
        <taxon>Chromadorea</taxon>
        <taxon>Rhabditida</taxon>
        <taxon>Rhabditina</taxon>
        <taxon>Rhabditomorpha</taxon>
        <taxon>Strongyloidea</taxon>
        <taxon>Ancylostomatidae</taxon>
        <taxon>Ancylostomatinae</taxon>
        <taxon>Ancylostoma</taxon>
    </lineage>
</organism>
<gene>
    <name evidence="1" type="primary">Acey_s0003.g1376</name>
    <name evidence="1" type="ORF">Y032_0003g1376</name>
</gene>
<proteinExistence type="predicted"/>
<evidence type="ECO:0000313" key="1">
    <source>
        <dbReference type="EMBL" id="EYC32058.1"/>
    </source>
</evidence>
<dbReference type="Proteomes" id="UP000024635">
    <property type="component" value="Unassembled WGS sequence"/>
</dbReference>
<sequence>MATINDDIIAACCWSSSLTVIEKLCQLYITADDVLYTDVLKYSDVLLQTRITQCETPEEILPSFTPEVLFWNTVGSDKDREWVEQSTSLSRNFQRGVEHITNSTSSVPQECAELLVLGLNFTCP</sequence>
<accession>A0A016VZA4</accession>